<evidence type="ECO:0000256" key="3">
    <source>
        <dbReference type="ARBA" id="ARBA00022703"/>
    </source>
</evidence>
<dbReference type="GO" id="GO:0043525">
    <property type="term" value="P:positive regulation of neuron apoptotic process"/>
    <property type="evidence" value="ECO:0007669"/>
    <property type="project" value="TreeGrafter"/>
</dbReference>
<keyword evidence="2" id="KW-0645">Protease</keyword>
<dbReference type="GO" id="GO:0006508">
    <property type="term" value="P:proteolysis"/>
    <property type="evidence" value="ECO:0007669"/>
    <property type="project" value="UniProtKB-KW"/>
</dbReference>
<organism evidence="11 12">
    <name type="scientific">Cephus cinctus</name>
    <name type="common">Wheat stem sawfly</name>
    <dbReference type="NCBI Taxonomy" id="211228"/>
    <lineage>
        <taxon>Eukaryota</taxon>
        <taxon>Metazoa</taxon>
        <taxon>Ecdysozoa</taxon>
        <taxon>Arthropoda</taxon>
        <taxon>Hexapoda</taxon>
        <taxon>Insecta</taxon>
        <taxon>Pterygota</taxon>
        <taxon>Neoptera</taxon>
        <taxon>Endopterygota</taxon>
        <taxon>Hymenoptera</taxon>
        <taxon>Cephoidea</taxon>
        <taxon>Cephidae</taxon>
        <taxon>Cephus</taxon>
    </lineage>
</organism>
<dbReference type="GO" id="GO:0005737">
    <property type="term" value="C:cytoplasm"/>
    <property type="evidence" value="ECO:0007669"/>
    <property type="project" value="TreeGrafter"/>
</dbReference>
<dbReference type="GO" id="GO:0016322">
    <property type="term" value="P:neuron remodeling"/>
    <property type="evidence" value="ECO:0007669"/>
    <property type="project" value="UniProtKB-ARBA"/>
</dbReference>
<dbReference type="CDD" id="cd00032">
    <property type="entry name" value="CASc"/>
    <property type="match status" value="1"/>
</dbReference>
<dbReference type="PANTHER" id="PTHR10454:SF232">
    <property type="entry name" value="AT03047P-RELATED"/>
    <property type="match status" value="1"/>
</dbReference>
<keyword evidence="8" id="KW-0732">Signal</keyword>
<accession>A0AAJ7BMS5</accession>
<dbReference type="GO" id="GO:0045751">
    <property type="term" value="P:negative regulation of Toll signaling pathway"/>
    <property type="evidence" value="ECO:0007669"/>
    <property type="project" value="UniProtKB-ARBA"/>
</dbReference>
<protein>
    <submittedName>
        <fullName evidence="12">Caspase-1 isoform X1</fullName>
    </submittedName>
</protein>
<dbReference type="InterPro" id="IPR016129">
    <property type="entry name" value="Caspase_his_AS"/>
</dbReference>
<keyword evidence="5" id="KW-0788">Thiol protease</keyword>
<keyword evidence="4" id="KW-0378">Hydrolase</keyword>
<keyword evidence="11" id="KW-1185">Reference proteome</keyword>
<feature type="chain" id="PRO_5042570608" evidence="8">
    <location>
        <begin position="18"/>
        <end position="415"/>
    </location>
</feature>
<dbReference type="SMART" id="SM00115">
    <property type="entry name" value="CASc"/>
    <property type="match status" value="1"/>
</dbReference>
<keyword evidence="6" id="KW-0865">Zymogen</keyword>
<dbReference type="InterPro" id="IPR015917">
    <property type="entry name" value="Pept_C14A"/>
</dbReference>
<keyword evidence="3" id="KW-0053">Apoptosis</keyword>
<dbReference type="PROSITE" id="PS01121">
    <property type="entry name" value="CASPASE_HIS"/>
    <property type="match status" value="1"/>
</dbReference>
<dbReference type="GO" id="GO:0004197">
    <property type="term" value="F:cysteine-type endopeptidase activity"/>
    <property type="evidence" value="ECO:0007669"/>
    <property type="project" value="InterPro"/>
</dbReference>
<dbReference type="GO" id="GO:1990525">
    <property type="term" value="F:BIR domain binding"/>
    <property type="evidence" value="ECO:0007669"/>
    <property type="project" value="UniProtKB-ARBA"/>
</dbReference>
<dbReference type="KEGG" id="ccin:107265246"/>
<evidence type="ECO:0000259" key="10">
    <source>
        <dbReference type="PROSITE" id="PS50208"/>
    </source>
</evidence>
<name>A0AAJ7BMS5_CEPCN</name>
<dbReference type="FunFam" id="3.40.50.1460:FF:000001">
    <property type="entry name" value="Caspase-3 preproprotein"/>
    <property type="match status" value="1"/>
</dbReference>
<dbReference type="GO" id="GO:0045476">
    <property type="term" value="P:nurse cell apoptotic process"/>
    <property type="evidence" value="ECO:0007669"/>
    <property type="project" value="UniProtKB-ARBA"/>
</dbReference>
<dbReference type="InterPro" id="IPR001309">
    <property type="entry name" value="Pept_C14_p20"/>
</dbReference>
<dbReference type="InterPro" id="IPR029030">
    <property type="entry name" value="Caspase-like_dom_sf"/>
</dbReference>
<dbReference type="AlphaFoldDB" id="A0AAJ7BMS5"/>
<feature type="domain" description="Caspase family p10" evidence="9">
    <location>
        <begin position="319"/>
        <end position="414"/>
    </location>
</feature>
<dbReference type="PANTHER" id="PTHR10454">
    <property type="entry name" value="CASPASE"/>
    <property type="match status" value="1"/>
</dbReference>
<proteinExistence type="inferred from homology"/>
<dbReference type="RefSeq" id="XP_015589998.1">
    <property type="nucleotide sequence ID" value="XM_015734512.2"/>
</dbReference>
<evidence type="ECO:0000256" key="2">
    <source>
        <dbReference type="ARBA" id="ARBA00022670"/>
    </source>
</evidence>
<gene>
    <name evidence="12" type="primary">LOC107265246</name>
</gene>
<feature type="domain" description="Caspase family p20" evidence="10">
    <location>
        <begin position="174"/>
        <end position="297"/>
    </location>
</feature>
<evidence type="ECO:0000256" key="7">
    <source>
        <dbReference type="RuleBase" id="RU003971"/>
    </source>
</evidence>
<evidence type="ECO:0000259" key="9">
    <source>
        <dbReference type="PROSITE" id="PS50207"/>
    </source>
</evidence>
<dbReference type="PRINTS" id="PR00376">
    <property type="entry name" value="IL1BCENZYME"/>
</dbReference>
<dbReference type="Pfam" id="PF00656">
    <property type="entry name" value="Peptidase_C14"/>
    <property type="match status" value="1"/>
</dbReference>
<dbReference type="GeneID" id="107265246"/>
<evidence type="ECO:0000256" key="5">
    <source>
        <dbReference type="ARBA" id="ARBA00022807"/>
    </source>
</evidence>
<dbReference type="InterPro" id="IPR011600">
    <property type="entry name" value="Pept_C14_caspase"/>
</dbReference>
<dbReference type="PROSITE" id="PS01122">
    <property type="entry name" value="CASPASE_CYS"/>
    <property type="match status" value="1"/>
</dbReference>
<evidence type="ECO:0000256" key="8">
    <source>
        <dbReference type="SAM" id="SignalP"/>
    </source>
</evidence>
<dbReference type="InterPro" id="IPR002138">
    <property type="entry name" value="Pept_C14_p10"/>
</dbReference>
<sequence>MFALLLCLISVTRQVLGKVTSTIFFIARIETMDTPSDEKQTIEMSNNDTIPEPIISTSSTVQEKRRRRVCDVIDSIGDREIITNHPGFSTPRRNKPTELDILISPDQGYVATPESADIFVPDWMLKRSDVIDASPQEANFILSEELNERSTSGGIVAVMPVMIDAECYNTNHKNRGKCLVFNHEMFDTGFEKREGSSVDAKRIQKTFTNLGFEVDVFDNYKHSEVIDRVEKLSQENHSDNDCLCIFILTHGLNNDLILAKDVAYKSDSIWKPFTADNCPTLAGKPKLFFFQACRGDKLDAGVTLKPRTLSATETDGGVASYKIPTHADFLIAHSSADGFYSWRNPAEGTWYVQSLCDVLDTYSSTTDLLKMLTITARKVATEYRSYNDLNPAGDDQRQVPSLTSMLIRDLYLMPK</sequence>
<dbReference type="Proteomes" id="UP000694920">
    <property type="component" value="Unplaced"/>
</dbReference>
<dbReference type="PROSITE" id="PS50208">
    <property type="entry name" value="CASPASE_P20"/>
    <property type="match status" value="1"/>
</dbReference>
<dbReference type="InterPro" id="IPR033139">
    <property type="entry name" value="Caspase_cys_AS"/>
</dbReference>
<comment type="similarity">
    <text evidence="1 7">Belongs to the peptidase C14A family.</text>
</comment>
<reference evidence="12" key="1">
    <citation type="submission" date="2025-08" db="UniProtKB">
        <authorList>
            <consortium name="RefSeq"/>
        </authorList>
    </citation>
    <scope>IDENTIFICATION</scope>
</reference>
<evidence type="ECO:0000313" key="11">
    <source>
        <dbReference type="Proteomes" id="UP000694920"/>
    </source>
</evidence>
<evidence type="ECO:0000256" key="1">
    <source>
        <dbReference type="ARBA" id="ARBA00010134"/>
    </source>
</evidence>
<dbReference type="InterPro" id="IPR002398">
    <property type="entry name" value="Pept_C14"/>
</dbReference>
<dbReference type="SUPFAM" id="SSF52129">
    <property type="entry name" value="Caspase-like"/>
    <property type="match status" value="1"/>
</dbReference>
<evidence type="ECO:0000256" key="4">
    <source>
        <dbReference type="ARBA" id="ARBA00022801"/>
    </source>
</evidence>
<evidence type="ECO:0000313" key="12">
    <source>
        <dbReference type="RefSeq" id="XP_015589998.1"/>
    </source>
</evidence>
<dbReference type="PROSITE" id="PS50207">
    <property type="entry name" value="CASPASE_P10"/>
    <property type="match status" value="1"/>
</dbReference>
<evidence type="ECO:0000256" key="6">
    <source>
        <dbReference type="ARBA" id="ARBA00023145"/>
    </source>
</evidence>
<feature type="signal peptide" evidence="8">
    <location>
        <begin position="1"/>
        <end position="17"/>
    </location>
</feature>
<dbReference type="Gene3D" id="3.40.50.1460">
    <property type="match status" value="1"/>
</dbReference>